<feature type="region of interest" description="Disordered" evidence="4">
    <location>
        <begin position="237"/>
        <end position="307"/>
    </location>
</feature>
<sequence>MSSCDNVRSTELGNQCHQNAPSIMSDCHSKPDECVEDEVEEEVGEEEDEDEDVDFNPFLKETPSPEASSSLSSDIEGVDGDVVDSRASARVTADVNSLKNNTRERNCDVGDSEHGEEEIVMQSTALPELQNTVNRKHNKRKLGCISQAEREEESQLISVKDSTVGNTGNVAHSQKLVIHLGDAEDDAICRRTRARYSLASFTLDELEAFLQETDDEDDVQNVDDEEEYRKFLAAVLQGGDGDHQSTQENENVDDEDEENDADFEIELEEALESDDDATLEKTQAEEYQRAGRRPETRQNRRQKASAQYERKLLEQTKRPLRPLLPILPNGQIAPMPTLSGKTWTPEIYPSCLPSGAVDGFINGFTPYQLGQLHCLIHEHVQFLIQIFSLSVLDPSRQDIASQIQGLIFEMLQKRDEALACNSKPYPDACFKPPYLSSSVPNEVSLSCPTQSTSKTPLVDSNGVCFSPNSQMLDAQSVSSPRGRTGNGQMCLSWVPFSSGPVLSILDVAPLHLVGRYMQEVYSAVQESRQRQLENSCGTQYEKEPLFPFPCFPSEVEANNETLKESASDLVPSSVCQPPPKKTLAATLVEKTKKQSVAVVPKEIAKLAQRFLPLFNPALFPHKPPPASVASRVLFTDAEDELLALGIMEYNSDWKAIQQRFLPCKSKHQIFVRQKNRCSSKAPENPIKAVRRMKTSPLTVEEIQGIQEGLKAFKLDWMSVWKFIVPHRDPSLLPRQWRIALGTQRSYKKDEAQKERRRLYESERRKRKAVDLRNWQHASDKEDYQAEYTGGENCSGDDEIDNAAESYVHEGFLADWRPGTAKHISSGFLYSNTRDKNLPNDTSKEDGGLVREQSNSYVPGFIRPLASPMQGSPHSLNHTQHPYTFFQCASNALQPRHPVPNMTLPTPKSQIILRPNRTRKVNNPNVVKLAPDLPPVNLPPSVRVISESALKANQCGVYTKVSATRDYVADAGIRNVASPFPHSAKSLTKKREKSNLMRENVTNSPLEESGVVKDKSITAEKSIHTDLQMHPLLFQALEDGQVPYYPMNAGTSASSSFSFFSGNQPQLNLSLFYNPQQANHAADSSTKSSKMKESVSASCGIDFHPLLQRTDDANSELVTTCSAASLSVGLDGKAAAPCNPSNTIQMKSVVHCHPFATRSRPSSPSEKANELDLEIHLSSSSTKENAVSSRDATPLSTNSSVSLLNSQNATERQDTLHSSGNKFVSSVSASNVPSKTIGRFMDDTGEQSHPEIVMEQEELSDSDEVVEEHVEFECEEMDDSEGEGSDCEQASEMQEKEAQGSMTLKSATDEDWSDQQRNLSTCGNSQGSICHPERGSPPFLRLGLTSPRKDANSSWLSLDSSASGRTSRSKSKNGGSKLSKGPPTKAMASNCPKRPLKLAAAPSTRKVAVQECAIDMAKQLSLGTQSVPTLKKPRKRTSRANKTTNAGSSLGDAKNDAKDSVLHTMETPNIYHIFSDLPKDIVLHVYSFLDYGDIVRLSSVSRKFRKICSSGHNLLFKYDSKKSSFMNWLQYAVRNEVQELDIAVPVATDHKPFKFRAAVRDQFTSLKVLKLKLQLGEFNLLALEMPSLEVLSLTSVSVDSLKFGEWVSSNSCKSLKVLNLEEFRGINDLNISSSSLKVFTLVSCAPYQDGNFIISCSSLEKLSITKCGFGNFKLYVMNSPSLKGLQISDCKIVDNFDINIISAEQLQTFTVTMNLSFWTDRGGISSHNSLSLCHAIISLEPNKSFTHNDLIRLMNDIRYAKSLQLNFQ</sequence>
<feature type="compositionally biased region" description="Polar residues" evidence="4">
    <location>
        <begin position="1215"/>
        <end position="1233"/>
    </location>
</feature>
<feature type="compositionally biased region" description="Acidic residues" evidence="4">
    <location>
        <begin position="250"/>
        <end position="277"/>
    </location>
</feature>
<dbReference type="OrthoDB" id="49309at2759"/>
<dbReference type="InterPro" id="IPR001810">
    <property type="entry name" value="F-box_dom"/>
</dbReference>
<feature type="region of interest" description="Disordered" evidence="4">
    <location>
        <begin position="1177"/>
        <end position="1243"/>
    </location>
</feature>
<feature type="compositionally biased region" description="Polar residues" evidence="4">
    <location>
        <begin position="1"/>
        <end position="22"/>
    </location>
</feature>
<feature type="compositionally biased region" description="Polar residues" evidence="4">
    <location>
        <begin position="1177"/>
        <end position="1190"/>
    </location>
</feature>
<dbReference type="InterPro" id="IPR032675">
    <property type="entry name" value="LRR_dom_sf"/>
</dbReference>
<keyword evidence="1" id="KW-0805">Transcription regulation</keyword>
<feature type="region of interest" description="Disordered" evidence="4">
    <location>
        <begin position="829"/>
        <end position="850"/>
    </location>
</feature>
<keyword evidence="7" id="KW-1185">Reference proteome</keyword>
<accession>A0A1R3H3B1</accession>
<name>A0A1R3H3B1_9ROSI</name>
<dbReference type="Pfam" id="PF00646">
    <property type="entry name" value="F-box"/>
    <property type="match status" value="1"/>
</dbReference>
<feature type="compositionally biased region" description="Low complexity" evidence="4">
    <location>
        <begin position="1351"/>
        <end position="1380"/>
    </location>
</feature>
<evidence type="ECO:0000256" key="3">
    <source>
        <dbReference type="ARBA" id="ARBA00023242"/>
    </source>
</evidence>
<feature type="region of interest" description="Disordered" evidence="4">
    <location>
        <begin position="1424"/>
        <end position="1454"/>
    </location>
</feature>
<reference evidence="7" key="1">
    <citation type="submission" date="2013-09" db="EMBL/GenBank/DDBJ databases">
        <title>Corchorus olitorius genome sequencing.</title>
        <authorList>
            <person name="Alam M."/>
            <person name="Haque M.S."/>
            <person name="Islam M.S."/>
            <person name="Emdad E.M."/>
            <person name="Islam M.M."/>
            <person name="Ahmed B."/>
            <person name="Halim A."/>
            <person name="Hossen Q.M.M."/>
            <person name="Hossain M.Z."/>
            <person name="Ahmed R."/>
            <person name="Khan M.M."/>
            <person name="Islam R."/>
            <person name="Rashid M.M."/>
            <person name="Khan S.A."/>
            <person name="Rahman M.S."/>
            <person name="Alam M."/>
            <person name="Yahiya A.S."/>
            <person name="Khan M.S."/>
            <person name="Azam M.S."/>
            <person name="Haque T."/>
            <person name="Lashkar M.Z.H."/>
            <person name="Akhand A.I."/>
            <person name="Morshed G."/>
            <person name="Roy S."/>
            <person name="Uddin K.S."/>
            <person name="Rabeya T."/>
            <person name="Hossain A.S."/>
            <person name="Chowdhury A."/>
            <person name="Snigdha A.R."/>
            <person name="Mortoza M.S."/>
            <person name="Matin S.A."/>
            <person name="Hoque S.M.E."/>
            <person name="Islam M.K."/>
            <person name="Roy D.K."/>
            <person name="Haider R."/>
            <person name="Moosa M.M."/>
            <person name="Elias S.M."/>
            <person name="Hasan A.M."/>
            <person name="Jahan S."/>
            <person name="Shafiuddin M."/>
            <person name="Mahmood N."/>
            <person name="Shommy N.S."/>
        </authorList>
    </citation>
    <scope>NUCLEOTIDE SEQUENCE [LARGE SCALE GENOMIC DNA]</scope>
    <source>
        <strain evidence="7">cv. O-4</strain>
    </source>
</reference>
<keyword evidence="3" id="KW-0539">Nucleus</keyword>
<dbReference type="GO" id="GO:0006355">
    <property type="term" value="P:regulation of DNA-templated transcription"/>
    <property type="evidence" value="ECO:0007669"/>
    <property type="project" value="TreeGrafter"/>
</dbReference>
<dbReference type="InterPro" id="IPR036047">
    <property type="entry name" value="F-box-like_dom_sf"/>
</dbReference>
<dbReference type="Gene3D" id="1.20.1280.50">
    <property type="match status" value="1"/>
</dbReference>
<dbReference type="SMART" id="SM00256">
    <property type="entry name" value="FBOX"/>
    <property type="match status" value="1"/>
</dbReference>
<feature type="domain" description="F-box" evidence="5">
    <location>
        <begin position="1470"/>
        <end position="1518"/>
    </location>
</feature>
<dbReference type="SUPFAM" id="SSF81383">
    <property type="entry name" value="F-box domain"/>
    <property type="match status" value="1"/>
</dbReference>
<dbReference type="EMBL" id="AWUE01020872">
    <property type="protein sequence ID" value="OMO64855.1"/>
    <property type="molecule type" value="Genomic_DNA"/>
</dbReference>
<evidence type="ECO:0000256" key="2">
    <source>
        <dbReference type="ARBA" id="ARBA00023163"/>
    </source>
</evidence>
<organism evidence="6 7">
    <name type="scientific">Corchorus olitorius</name>
    <dbReference type="NCBI Taxonomy" id="93759"/>
    <lineage>
        <taxon>Eukaryota</taxon>
        <taxon>Viridiplantae</taxon>
        <taxon>Streptophyta</taxon>
        <taxon>Embryophyta</taxon>
        <taxon>Tracheophyta</taxon>
        <taxon>Spermatophyta</taxon>
        <taxon>Magnoliopsida</taxon>
        <taxon>eudicotyledons</taxon>
        <taxon>Gunneridae</taxon>
        <taxon>Pentapetalae</taxon>
        <taxon>rosids</taxon>
        <taxon>malvids</taxon>
        <taxon>Malvales</taxon>
        <taxon>Malvaceae</taxon>
        <taxon>Grewioideae</taxon>
        <taxon>Apeibeae</taxon>
        <taxon>Corchorus</taxon>
    </lineage>
</organism>
<proteinExistence type="predicted"/>
<dbReference type="PROSITE" id="PS50181">
    <property type="entry name" value="FBOX"/>
    <property type="match status" value="1"/>
</dbReference>
<feature type="compositionally biased region" description="Acidic residues" evidence="4">
    <location>
        <begin position="34"/>
        <end position="54"/>
    </location>
</feature>
<evidence type="ECO:0000256" key="1">
    <source>
        <dbReference type="ARBA" id="ARBA00023015"/>
    </source>
</evidence>
<evidence type="ECO:0000313" key="7">
    <source>
        <dbReference type="Proteomes" id="UP000187203"/>
    </source>
</evidence>
<dbReference type="GO" id="GO:0005634">
    <property type="term" value="C:nucleus"/>
    <property type="evidence" value="ECO:0007669"/>
    <property type="project" value="TreeGrafter"/>
</dbReference>
<feature type="compositionally biased region" description="Acidic residues" evidence="4">
    <location>
        <begin position="1273"/>
        <end position="1285"/>
    </location>
</feature>
<dbReference type="PANTHER" id="PTHR16088">
    <property type="entry name" value="YY1 ASSOCIATED PROTEIN-RELATED"/>
    <property type="match status" value="1"/>
</dbReference>
<dbReference type="STRING" id="93759.A0A1R3H3B1"/>
<feature type="compositionally biased region" description="Basic and acidic residues" evidence="4">
    <location>
        <begin position="278"/>
        <end position="298"/>
    </location>
</feature>
<dbReference type="SUPFAM" id="SSF52058">
    <property type="entry name" value="L domain-like"/>
    <property type="match status" value="1"/>
</dbReference>
<feature type="compositionally biased region" description="Low complexity" evidence="4">
    <location>
        <begin position="1194"/>
        <end position="1207"/>
    </location>
</feature>
<dbReference type="PANTHER" id="PTHR16088:SF3">
    <property type="entry name" value="GON-4-LIKE PROTEIN"/>
    <property type="match status" value="1"/>
</dbReference>
<dbReference type="Gene3D" id="3.80.10.10">
    <property type="entry name" value="Ribonuclease Inhibitor"/>
    <property type="match status" value="1"/>
</dbReference>
<feature type="compositionally biased region" description="Basic and acidic residues" evidence="4">
    <location>
        <begin position="832"/>
        <end position="848"/>
    </location>
</feature>
<dbReference type="Proteomes" id="UP000187203">
    <property type="component" value="Unassembled WGS sequence"/>
</dbReference>
<gene>
    <name evidence="6" type="ORF">COLO4_31775</name>
</gene>
<evidence type="ECO:0000259" key="5">
    <source>
        <dbReference type="PROSITE" id="PS50181"/>
    </source>
</evidence>
<evidence type="ECO:0000313" key="6">
    <source>
        <dbReference type="EMBL" id="OMO64855.1"/>
    </source>
</evidence>
<feature type="compositionally biased region" description="Polar residues" evidence="4">
    <location>
        <begin position="1314"/>
        <end position="1327"/>
    </location>
</feature>
<dbReference type="GO" id="GO:0003712">
    <property type="term" value="F:transcription coregulator activity"/>
    <property type="evidence" value="ECO:0007669"/>
    <property type="project" value="TreeGrafter"/>
</dbReference>
<protein>
    <recommendedName>
        <fullName evidence="5">F-box domain-containing protein</fullName>
    </recommendedName>
</protein>
<dbReference type="Pfam" id="PF13921">
    <property type="entry name" value="Myb_DNA-bind_6"/>
    <property type="match status" value="1"/>
</dbReference>
<comment type="caution">
    <text evidence="6">The sequence shown here is derived from an EMBL/GenBank/DDBJ whole genome shotgun (WGS) entry which is preliminary data.</text>
</comment>
<feature type="region of interest" description="Disordered" evidence="4">
    <location>
        <begin position="1273"/>
        <end position="1394"/>
    </location>
</feature>
<dbReference type="InterPro" id="IPR052435">
    <property type="entry name" value="YY1-Transcr_Regul"/>
</dbReference>
<keyword evidence="2" id="KW-0804">Transcription</keyword>
<feature type="region of interest" description="Disordered" evidence="4">
    <location>
        <begin position="1"/>
        <end position="78"/>
    </location>
</feature>
<evidence type="ECO:0000256" key="4">
    <source>
        <dbReference type="SAM" id="MobiDB-lite"/>
    </source>
</evidence>